<protein>
    <recommendedName>
        <fullName evidence="2">C-type lectin domain-containing protein</fullName>
    </recommendedName>
</protein>
<dbReference type="PANTHER" id="PTHR22803">
    <property type="entry name" value="MANNOSE, PHOSPHOLIPASE, LECTIN RECEPTOR RELATED"/>
    <property type="match status" value="1"/>
</dbReference>
<evidence type="ECO:0000256" key="1">
    <source>
        <dbReference type="SAM" id="SignalP"/>
    </source>
</evidence>
<name>A0ABQ9EAD9_TEGGR</name>
<dbReference type="Pfam" id="PF00059">
    <property type="entry name" value="Lectin_C"/>
    <property type="match status" value="1"/>
</dbReference>
<keyword evidence="4" id="KW-1185">Reference proteome</keyword>
<dbReference type="CDD" id="cd00037">
    <property type="entry name" value="CLECT"/>
    <property type="match status" value="1"/>
</dbReference>
<accession>A0ABQ9EAD9</accession>
<dbReference type="Proteomes" id="UP001217089">
    <property type="component" value="Unassembled WGS sequence"/>
</dbReference>
<evidence type="ECO:0000313" key="4">
    <source>
        <dbReference type="Proteomes" id="UP001217089"/>
    </source>
</evidence>
<feature type="signal peptide" evidence="1">
    <location>
        <begin position="1"/>
        <end position="16"/>
    </location>
</feature>
<dbReference type="InterPro" id="IPR016186">
    <property type="entry name" value="C-type_lectin-like/link_sf"/>
</dbReference>
<dbReference type="Gene3D" id="3.10.100.10">
    <property type="entry name" value="Mannose-Binding Protein A, subunit A"/>
    <property type="match status" value="1"/>
</dbReference>
<dbReference type="InterPro" id="IPR050111">
    <property type="entry name" value="C-type_lectin/snaclec_domain"/>
</dbReference>
<dbReference type="SMART" id="SM00034">
    <property type="entry name" value="CLECT"/>
    <property type="match status" value="1"/>
</dbReference>
<dbReference type="EMBL" id="JARBDR010000918">
    <property type="protein sequence ID" value="KAJ8302314.1"/>
    <property type="molecule type" value="Genomic_DNA"/>
</dbReference>
<feature type="chain" id="PRO_5046340474" description="C-type lectin domain-containing protein" evidence="1">
    <location>
        <begin position="17"/>
        <end position="195"/>
    </location>
</feature>
<comment type="caution">
    <text evidence="3">The sequence shown here is derived from an EMBL/GenBank/DDBJ whole genome shotgun (WGS) entry which is preliminary data.</text>
</comment>
<evidence type="ECO:0000313" key="3">
    <source>
        <dbReference type="EMBL" id="KAJ8302314.1"/>
    </source>
</evidence>
<gene>
    <name evidence="3" type="ORF">KUTeg_021301</name>
</gene>
<reference evidence="3 4" key="1">
    <citation type="submission" date="2022-12" db="EMBL/GenBank/DDBJ databases">
        <title>Chromosome-level genome of Tegillarca granosa.</title>
        <authorList>
            <person name="Kim J."/>
        </authorList>
    </citation>
    <scope>NUCLEOTIDE SEQUENCE [LARGE SCALE GENOMIC DNA]</scope>
    <source>
        <strain evidence="3">Teg-2019</strain>
        <tissue evidence="3">Adductor muscle</tissue>
    </source>
</reference>
<keyword evidence="1" id="KW-0732">Signal</keyword>
<dbReference type="InterPro" id="IPR016187">
    <property type="entry name" value="CTDL_fold"/>
</dbReference>
<feature type="domain" description="C-type lectin" evidence="2">
    <location>
        <begin position="63"/>
        <end position="183"/>
    </location>
</feature>
<dbReference type="SUPFAM" id="SSF56436">
    <property type="entry name" value="C-type lectin-like"/>
    <property type="match status" value="1"/>
</dbReference>
<evidence type="ECO:0000259" key="2">
    <source>
        <dbReference type="PROSITE" id="PS50041"/>
    </source>
</evidence>
<dbReference type="PROSITE" id="PS50041">
    <property type="entry name" value="C_TYPE_LECTIN_2"/>
    <property type="match status" value="1"/>
</dbReference>
<dbReference type="InterPro" id="IPR001304">
    <property type="entry name" value="C-type_lectin-like"/>
</dbReference>
<sequence>MWIFLLLVLSPFTVNSFGNFGQGCESQLLLGFLLGNTLDGFSAGSLFGNPSCPTGFMTLQGCSKNDCYFFSTEARTWEEARIDCINRGAHLTIVKNANENTAIKTQLGTINPAVAHWNALNDIHTEGTFRWDPFTKALQSGAFTDFTANMGGNNATSDCVAFNQTAFTWATLPCNSTQRYVCERKASKQFSCNAH</sequence>
<organism evidence="3 4">
    <name type="scientific">Tegillarca granosa</name>
    <name type="common">Malaysian cockle</name>
    <name type="synonym">Anadara granosa</name>
    <dbReference type="NCBI Taxonomy" id="220873"/>
    <lineage>
        <taxon>Eukaryota</taxon>
        <taxon>Metazoa</taxon>
        <taxon>Spiralia</taxon>
        <taxon>Lophotrochozoa</taxon>
        <taxon>Mollusca</taxon>
        <taxon>Bivalvia</taxon>
        <taxon>Autobranchia</taxon>
        <taxon>Pteriomorphia</taxon>
        <taxon>Arcoida</taxon>
        <taxon>Arcoidea</taxon>
        <taxon>Arcidae</taxon>
        <taxon>Tegillarca</taxon>
    </lineage>
</organism>
<proteinExistence type="predicted"/>